<dbReference type="PROSITE" id="PS00455">
    <property type="entry name" value="AMP_BINDING"/>
    <property type="match status" value="1"/>
</dbReference>
<evidence type="ECO:0000256" key="3">
    <source>
        <dbReference type="ARBA" id="ARBA00022598"/>
    </source>
</evidence>
<dbReference type="InterPro" id="IPR025110">
    <property type="entry name" value="AMP-bd_C"/>
</dbReference>
<protein>
    <recommendedName>
        <fullName evidence="6">Long-chain-fatty-acid--CoA ligase</fullName>
        <ecNumber evidence="5">6.2.1.3</ecNumber>
    </recommendedName>
    <alternativeName>
        <fullName evidence="7">Long-chain acyl-CoA synthetase</fullName>
    </alternativeName>
</protein>
<name>A0A1M7SGX8_9RHOB</name>
<keyword evidence="3" id="KW-0436">Ligase</keyword>
<dbReference type="CDD" id="cd05936">
    <property type="entry name" value="FC-FACS_FadD_like"/>
    <property type="match status" value="1"/>
</dbReference>
<keyword evidence="4" id="KW-0472">Membrane</keyword>
<dbReference type="PANTHER" id="PTHR43767">
    <property type="entry name" value="LONG-CHAIN-FATTY-ACID--COA LIGASE"/>
    <property type="match status" value="1"/>
</dbReference>
<dbReference type="STRING" id="1189325.SAMN04488119_103109"/>
<dbReference type="InterPro" id="IPR000873">
    <property type="entry name" value="AMP-dep_synth/lig_dom"/>
</dbReference>
<evidence type="ECO:0000256" key="2">
    <source>
        <dbReference type="ARBA" id="ARBA00005005"/>
    </source>
</evidence>
<dbReference type="EMBL" id="FRDL01000002">
    <property type="protein sequence ID" value="SHN57748.1"/>
    <property type="molecule type" value="Genomic_DNA"/>
</dbReference>
<feature type="domain" description="AMP-binding enzyme C-terminal" evidence="10">
    <location>
        <begin position="474"/>
        <end position="549"/>
    </location>
</feature>
<keyword evidence="12" id="KW-1185">Reference proteome</keyword>
<sequence length="564" mass="60809">MPADDALPSRARPWRASYPPSVDPDPKIAPRTVPQLFEEAAARHGPLPALSFGPTTLSYAELARRVRQTAHALARAGIGPGEAVALYLPNLPWHPIFFYGALTAGARVAHLSPLDALRELEHKLRDSGARTLVTTNLPSMTALAEQLARSGAVDRVILCDAGAFGPLPVPLAPLPEDARFVGAEEFLAGAPDGPFASPAAPEDVALLQYTGGTTGLPKGAVLTHRNLTAAVSIYDAWYEGFGIAEDPDAPPQEVALVVLPLFHIYALVVLLLRQTQEGAHMVLALRFDPAEILDLIERRRVTLFPGVPTMWTALVNMPDIDKRDLSSLRLVGSGGAPLPLEVKKRFDQLTGLTLGGGWGMTETASAGTGHLRDIPPEKAASVGLPLPGLEMKVVDVADPARELPLGETGELAIRGPNITRGYWNRPDADAEAFHDGWLLTGDIGRIDREGYVWLVDRKKDMIISSGYNVYPQMIEQAIYEHPAVAECVVIGIPDDYRGESAKAFVALRPGAQPFALDELRAFLSDKLGRHELPAALEFRDQLPRTAVGKLSRKELRDELRGAAG</sequence>
<dbReference type="EC" id="6.2.1.3" evidence="5"/>
<organism evidence="11 12">
    <name type="scientific">Oceanicella actignis</name>
    <dbReference type="NCBI Taxonomy" id="1189325"/>
    <lineage>
        <taxon>Bacteria</taxon>
        <taxon>Pseudomonadati</taxon>
        <taxon>Pseudomonadota</taxon>
        <taxon>Alphaproteobacteria</taxon>
        <taxon>Rhodobacterales</taxon>
        <taxon>Paracoccaceae</taxon>
        <taxon>Oceanicella</taxon>
    </lineage>
</organism>
<evidence type="ECO:0000256" key="6">
    <source>
        <dbReference type="ARBA" id="ARBA00039545"/>
    </source>
</evidence>
<dbReference type="PANTHER" id="PTHR43767:SF8">
    <property type="entry name" value="LONG-CHAIN-FATTY-ACID--COA LIGASE"/>
    <property type="match status" value="1"/>
</dbReference>
<feature type="region of interest" description="Disordered" evidence="8">
    <location>
        <begin position="1"/>
        <end position="28"/>
    </location>
</feature>
<dbReference type="Gene3D" id="3.30.300.30">
    <property type="match status" value="1"/>
</dbReference>
<evidence type="ECO:0000256" key="5">
    <source>
        <dbReference type="ARBA" id="ARBA00026121"/>
    </source>
</evidence>
<evidence type="ECO:0000256" key="1">
    <source>
        <dbReference type="ARBA" id="ARBA00004170"/>
    </source>
</evidence>
<dbReference type="InterPro" id="IPR042099">
    <property type="entry name" value="ANL_N_sf"/>
</dbReference>
<evidence type="ECO:0000313" key="12">
    <source>
        <dbReference type="Proteomes" id="UP000184066"/>
    </source>
</evidence>
<accession>A0A1M7SGX8</accession>
<comment type="subcellular location">
    <subcellularLocation>
        <location evidence="1">Membrane</location>
        <topology evidence="1">Peripheral membrane protein</topology>
    </subcellularLocation>
</comment>
<dbReference type="SUPFAM" id="SSF56801">
    <property type="entry name" value="Acetyl-CoA synthetase-like"/>
    <property type="match status" value="1"/>
</dbReference>
<evidence type="ECO:0000313" key="11">
    <source>
        <dbReference type="EMBL" id="SHN57748.1"/>
    </source>
</evidence>
<dbReference type="Pfam" id="PF13193">
    <property type="entry name" value="AMP-binding_C"/>
    <property type="match status" value="1"/>
</dbReference>
<dbReference type="GO" id="GO:0004467">
    <property type="term" value="F:long-chain fatty acid-CoA ligase activity"/>
    <property type="evidence" value="ECO:0007669"/>
    <property type="project" value="UniProtKB-EC"/>
</dbReference>
<dbReference type="AlphaFoldDB" id="A0A1M7SGX8"/>
<dbReference type="InterPro" id="IPR050237">
    <property type="entry name" value="ATP-dep_AMP-bd_enzyme"/>
</dbReference>
<feature type="domain" description="AMP-dependent synthetase/ligase" evidence="9">
    <location>
        <begin position="37"/>
        <end position="423"/>
    </location>
</feature>
<evidence type="ECO:0000259" key="9">
    <source>
        <dbReference type="Pfam" id="PF00501"/>
    </source>
</evidence>
<evidence type="ECO:0000256" key="4">
    <source>
        <dbReference type="ARBA" id="ARBA00023136"/>
    </source>
</evidence>
<dbReference type="InterPro" id="IPR020845">
    <property type="entry name" value="AMP-binding_CS"/>
</dbReference>
<dbReference type="Proteomes" id="UP000184066">
    <property type="component" value="Unassembled WGS sequence"/>
</dbReference>
<evidence type="ECO:0000259" key="10">
    <source>
        <dbReference type="Pfam" id="PF13193"/>
    </source>
</evidence>
<dbReference type="OrthoDB" id="9803968at2"/>
<dbReference type="GO" id="GO:0016020">
    <property type="term" value="C:membrane"/>
    <property type="evidence" value="ECO:0007669"/>
    <property type="project" value="UniProtKB-SubCell"/>
</dbReference>
<comment type="pathway">
    <text evidence="2">Lipid metabolism; fatty acid beta-oxidation.</text>
</comment>
<dbReference type="Gene3D" id="3.40.50.12780">
    <property type="entry name" value="N-terminal domain of ligase-like"/>
    <property type="match status" value="1"/>
</dbReference>
<evidence type="ECO:0000256" key="7">
    <source>
        <dbReference type="ARBA" id="ARBA00042773"/>
    </source>
</evidence>
<reference evidence="11 12" key="1">
    <citation type="submission" date="2016-12" db="EMBL/GenBank/DDBJ databases">
        <authorList>
            <person name="Song W.-J."/>
            <person name="Kurnit D.M."/>
        </authorList>
    </citation>
    <scope>NUCLEOTIDE SEQUENCE [LARGE SCALE GENOMIC DNA]</scope>
    <source>
        <strain evidence="11 12">CGMCC 1.10808</strain>
    </source>
</reference>
<dbReference type="InterPro" id="IPR045851">
    <property type="entry name" value="AMP-bd_C_sf"/>
</dbReference>
<dbReference type="RefSeq" id="WP_083581159.1">
    <property type="nucleotide sequence ID" value="NZ_FOHL01000003.1"/>
</dbReference>
<gene>
    <name evidence="11" type="ORF">SAMN05216200_102400</name>
</gene>
<evidence type="ECO:0000256" key="8">
    <source>
        <dbReference type="SAM" id="MobiDB-lite"/>
    </source>
</evidence>
<dbReference type="Pfam" id="PF00501">
    <property type="entry name" value="AMP-binding"/>
    <property type="match status" value="1"/>
</dbReference>
<proteinExistence type="predicted"/>